<dbReference type="SUPFAM" id="SSF141530">
    <property type="entry name" value="PTSIIA/GutA-like"/>
    <property type="match status" value="1"/>
</dbReference>
<dbReference type="OrthoDB" id="5113885at2"/>
<dbReference type="STRING" id="1122204.SAMN05421781_1463"/>
<dbReference type="PANTHER" id="PTHR40398:SF1">
    <property type="entry name" value="PTS SYSTEM GLUCITOL_SORBITOL-SPECIFIC EIIA COMPONENT"/>
    <property type="match status" value="1"/>
</dbReference>
<feature type="modified residue" description="Phosphohistidine; by HPr" evidence="1">
    <location>
        <position position="44"/>
    </location>
</feature>
<dbReference type="EMBL" id="FNNC01000002">
    <property type="protein sequence ID" value="SDW44692.1"/>
    <property type="molecule type" value="Genomic_DNA"/>
</dbReference>
<dbReference type="InterPro" id="IPR004716">
    <property type="entry name" value="PTS_IIA_glucitol/sorbitol-sp"/>
</dbReference>
<dbReference type="GO" id="GO:0005737">
    <property type="term" value="C:cytoplasm"/>
    <property type="evidence" value="ECO:0007669"/>
    <property type="project" value="InterPro"/>
</dbReference>
<dbReference type="AlphaFoldDB" id="A0A1H2TLF8"/>
<accession>A0A1H2TLF8</accession>
<evidence type="ECO:0000256" key="1">
    <source>
        <dbReference type="PROSITE-ProRule" id="PRU00420"/>
    </source>
</evidence>
<reference evidence="2 3" key="1">
    <citation type="submission" date="2016-10" db="EMBL/GenBank/DDBJ databases">
        <authorList>
            <person name="de Groot N.N."/>
        </authorList>
    </citation>
    <scope>NUCLEOTIDE SEQUENCE [LARGE SCALE GENOMIC DNA]</scope>
    <source>
        <strain evidence="2 3">DSM 23126</strain>
    </source>
</reference>
<protein>
    <submittedName>
        <fullName evidence="2">PTS system, glucitol/sorbitol-specific IIA component</fullName>
    </submittedName>
</protein>
<dbReference type="Gene3D" id="2.40.33.40">
    <property type="entry name" value="Phosphotransferase system, glucitol/sorbitol-specific IIA component"/>
    <property type="match status" value="1"/>
</dbReference>
<evidence type="ECO:0000313" key="3">
    <source>
        <dbReference type="Proteomes" id="UP000199488"/>
    </source>
</evidence>
<dbReference type="Proteomes" id="UP000199488">
    <property type="component" value="Unassembled WGS sequence"/>
</dbReference>
<dbReference type="PROSITE" id="PS51097">
    <property type="entry name" value="PTS_EIIA_TYPE_5"/>
    <property type="match status" value="1"/>
</dbReference>
<sequence>MKTEVFTATVVGIGEDAQMLMDDGMMILFNETAPKDLYDISFVHNAEGLNEDLEAGDELIIDGEVFSLTFVGGKANETLRDLGHATFQFNGETNSDLPGTVCIEAKPLPAIQVGSTIVFRKK</sequence>
<dbReference type="RefSeq" id="WP_091613393.1">
    <property type="nucleotide sequence ID" value="NZ_FNNC01000002.1"/>
</dbReference>
<dbReference type="PANTHER" id="PTHR40398">
    <property type="entry name" value="PTS SYSTEM GLUCITOL/SORBITOL-SPECIFIC EIIA COMPONENT"/>
    <property type="match status" value="1"/>
</dbReference>
<organism evidence="2 3">
    <name type="scientific">Marinococcus luteus</name>
    <dbReference type="NCBI Taxonomy" id="1122204"/>
    <lineage>
        <taxon>Bacteria</taxon>
        <taxon>Bacillati</taxon>
        <taxon>Bacillota</taxon>
        <taxon>Bacilli</taxon>
        <taxon>Bacillales</taxon>
        <taxon>Bacillaceae</taxon>
        <taxon>Marinococcus</taxon>
    </lineage>
</organism>
<dbReference type="GO" id="GO:0009401">
    <property type="term" value="P:phosphoenolpyruvate-dependent sugar phosphotransferase system"/>
    <property type="evidence" value="ECO:0007669"/>
    <property type="project" value="InterPro"/>
</dbReference>
<proteinExistence type="predicted"/>
<dbReference type="GO" id="GO:0016301">
    <property type="term" value="F:kinase activity"/>
    <property type="evidence" value="ECO:0007669"/>
    <property type="project" value="TreeGrafter"/>
</dbReference>
<gene>
    <name evidence="2" type="ORF">SAMN05421781_1463</name>
</gene>
<dbReference type="GO" id="GO:0008982">
    <property type="term" value="F:protein-N(PI)-phosphohistidine-sugar phosphotransferase activity"/>
    <property type="evidence" value="ECO:0007669"/>
    <property type="project" value="InterPro"/>
</dbReference>
<evidence type="ECO:0000313" key="2">
    <source>
        <dbReference type="EMBL" id="SDW44692.1"/>
    </source>
</evidence>
<dbReference type="Pfam" id="PF03829">
    <property type="entry name" value="PTSIIA_gutA"/>
    <property type="match status" value="1"/>
</dbReference>
<name>A0A1H2TLF8_9BACI</name>
<keyword evidence="3" id="KW-1185">Reference proteome</keyword>
<dbReference type="InterPro" id="IPR036665">
    <property type="entry name" value="PTS_IIA_glucitol/sorbitol_sf"/>
</dbReference>